<comment type="caution">
    <text evidence="1">The sequence shown here is derived from an EMBL/GenBank/DDBJ whole genome shotgun (WGS) entry which is preliminary data.</text>
</comment>
<dbReference type="EMBL" id="MBQD01000007">
    <property type="protein sequence ID" value="OCL36726.1"/>
    <property type="molecule type" value="Genomic_DNA"/>
</dbReference>
<evidence type="ECO:0000313" key="2">
    <source>
        <dbReference type="Proteomes" id="UP000093501"/>
    </source>
</evidence>
<keyword evidence="2" id="KW-1185">Reference proteome</keyword>
<dbReference type="Proteomes" id="UP000093501">
    <property type="component" value="Unassembled WGS sequence"/>
</dbReference>
<organism evidence="1 2">
    <name type="scientific">Tessaracoccus lapidicaptus</name>
    <dbReference type="NCBI Taxonomy" id="1427523"/>
    <lineage>
        <taxon>Bacteria</taxon>
        <taxon>Bacillati</taxon>
        <taxon>Actinomycetota</taxon>
        <taxon>Actinomycetes</taxon>
        <taxon>Propionibacteriales</taxon>
        <taxon>Propionibacteriaceae</taxon>
        <taxon>Tessaracoccus</taxon>
    </lineage>
</organism>
<proteinExistence type="predicted"/>
<name>A0A1C0AQY3_9ACTN</name>
<protein>
    <submittedName>
        <fullName evidence="1">Uncharacterized protein</fullName>
    </submittedName>
</protein>
<dbReference type="RefSeq" id="WP_068750230.1">
    <property type="nucleotide sequence ID" value="NZ_LR214441.1"/>
</dbReference>
<accession>A0A1C0AQY3</accession>
<reference evidence="2" key="1">
    <citation type="submission" date="2016-07" db="EMBL/GenBank/DDBJ databases">
        <authorList>
            <person name="Florea S."/>
            <person name="Webb J.S."/>
            <person name="Jaromczyk J."/>
            <person name="Schardl C.L."/>
        </authorList>
    </citation>
    <scope>NUCLEOTIDE SEQUENCE [LARGE SCALE GENOMIC DNA]</scope>
    <source>
        <strain evidence="2">IPBSL-7</strain>
    </source>
</reference>
<gene>
    <name evidence="1" type="ORF">BCR15_13545</name>
</gene>
<sequence length="206" mass="23214">MGLDYRYLLFVERDAEMDALGRLAGISPGRPGETSVEVPAPGDIPYRAEALPFRATAGTPSHLWWDDPTPEWNFAIVLAFEPDDAIRWYQRDDPRLDAHGRHEIGYIYLTLHRHMGDWAAGGSDDLVLFEFGTTGSKMSAMFSESESVRRVMVGLLEGCRGVCGIFDWEDHATLFWWRGRELDVELPEADLDLAEVARFVPPEASL</sequence>
<evidence type="ECO:0000313" key="1">
    <source>
        <dbReference type="EMBL" id="OCL36726.1"/>
    </source>
</evidence>
<dbReference type="AlphaFoldDB" id="A0A1C0AQY3"/>